<proteinExistence type="predicted"/>
<feature type="compositionally biased region" description="Low complexity" evidence="1">
    <location>
        <begin position="55"/>
        <end position="90"/>
    </location>
</feature>
<dbReference type="AlphaFoldDB" id="T1FDE4"/>
<feature type="region of interest" description="Disordered" evidence="1">
    <location>
        <begin position="50"/>
        <end position="90"/>
    </location>
</feature>
<reference evidence="2 4" key="2">
    <citation type="journal article" date="2013" name="Nature">
        <title>Insights into bilaterian evolution from three spiralian genomes.</title>
        <authorList>
            <person name="Simakov O."/>
            <person name="Marletaz F."/>
            <person name="Cho S.J."/>
            <person name="Edsinger-Gonzales E."/>
            <person name="Havlak P."/>
            <person name="Hellsten U."/>
            <person name="Kuo D.H."/>
            <person name="Larsson T."/>
            <person name="Lv J."/>
            <person name="Arendt D."/>
            <person name="Savage R."/>
            <person name="Osoegawa K."/>
            <person name="de Jong P."/>
            <person name="Grimwood J."/>
            <person name="Chapman J.A."/>
            <person name="Shapiro H."/>
            <person name="Aerts A."/>
            <person name="Otillar R.P."/>
            <person name="Terry A.Y."/>
            <person name="Boore J.L."/>
            <person name="Grigoriev I.V."/>
            <person name="Lindberg D.R."/>
            <person name="Seaver E.C."/>
            <person name="Weisblat D.A."/>
            <person name="Putnam N.H."/>
            <person name="Rokhsar D.S."/>
        </authorList>
    </citation>
    <scope>NUCLEOTIDE SEQUENCE</scope>
</reference>
<evidence type="ECO:0000313" key="3">
    <source>
        <dbReference type="EnsemblMetazoa" id="HelroP178569"/>
    </source>
</evidence>
<sequence>MTAAKTATATTTTTTKAAVIASARAASATTTTTPTTVALKSAIRVNFQPDEHQEPQQLQHQQPQQPQLQQPQPQQPQLQQQQLQQQPQQQPQQLQQQHQFFLKHSTTTYKKIIILAIKDASYSKYVVKDYLENLNQVDHQVVLLNVIQLPSLKNAILMYSILHLE</sequence>
<dbReference type="HOGENOM" id="CLU_1612622_0_0_1"/>
<dbReference type="RefSeq" id="XP_009024899.1">
    <property type="nucleotide sequence ID" value="XM_009026651.1"/>
</dbReference>
<dbReference type="EMBL" id="AMQM01006490">
    <property type="status" value="NOT_ANNOTATED_CDS"/>
    <property type="molecule type" value="Genomic_DNA"/>
</dbReference>
<gene>
    <name evidence="3" type="primary">20206843</name>
    <name evidence="2" type="ORF">HELRODRAFT_178569</name>
</gene>
<organism evidence="3 4">
    <name type="scientific">Helobdella robusta</name>
    <name type="common">Californian leech</name>
    <dbReference type="NCBI Taxonomy" id="6412"/>
    <lineage>
        <taxon>Eukaryota</taxon>
        <taxon>Metazoa</taxon>
        <taxon>Spiralia</taxon>
        <taxon>Lophotrochozoa</taxon>
        <taxon>Annelida</taxon>
        <taxon>Clitellata</taxon>
        <taxon>Hirudinea</taxon>
        <taxon>Rhynchobdellida</taxon>
        <taxon>Glossiphoniidae</taxon>
        <taxon>Helobdella</taxon>
    </lineage>
</organism>
<name>T1FDE4_HELRO</name>
<dbReference type="Proteomes" id="UP000015101">
    <property type="component" value="Unassembled WGS sequence"/>
</dbReference>
<keyword evidence="4" id="KW-1185">Reference proteome</keyword>
<dbReference type="EnsemblMetazoa" id="HelroT178569">
    <property type="protein sequence ID" value="HelroP178569"/>
    <property type="gene ID" value="HelroG178569"/>
</dbReference>
<evidence type="ECO:0000313" key="4">
    <source>
        <dbReference type="Proteomes" id="UP000015101"/>
    </source>
</evidence>
<dbReference type="InParanoid" id="T1FDE4"/>
<dbReference type="GeneID" id="20206843"/>
<dbReference type="CTD" id="20206843"/>
<dbReference type="KEGG" id="hro:HELRODRAFT_178569"/>
<reference evidence="4" key="1">
    <citation type="submission" date="2012-12" db="EMBL/GenBank/DDBJ databases">
        <authorList>
            <person name="Hellsten U."/>
            <person name="Grimwood J."/>
            <person name="Chapman J.A."/>
            <person name="Shapiro H."/>
            <person name="Aerts A."/>
            <person name="Otillar R.P."/>
            <person name="Terry A.Y."/>
            <person name="Boore J.L."/>
            <person name="Simakov O."/>
            <person name="Marletaz F."/>
            <person name="Cho S.-J."/>
            <person name="Edsinger-Gonzales E."/>
            <person name="Havlak P."/>
            <person name="Kuo D.-H."/>
            <person name="Larsson T."/>
            <person name="Lv J."/>
            <person name="Arendt D."/>
            <person name="Savage R."/>
            <person name="Osoegawa K."/>
            <person name="de Jong P."/>
            <person name="Lindberg D.R."/>
            <person name="Seaver E.C."/>
            <person name="Weisblat D.A."/>
            <person name="Putnam N.H."/>
            <person name="Grigoriev I.V."/>
            <person name="Rokhsar D.S."/>
        </authorList>
    </citation>
    <scope>NUCLEOTIDE SEQUENCE</scope>
</reference>
<dbReference type="EMBL" id="KB097456">
    <property type="protein sequence ID" value="ESN97119.1"/>
    <property type="molecule type" value="Genomic_DNA"/>
</dbReference>
<evidence type="ECO:0000256" key="1">
    <source>
        <dbReference type="SAM" id="MobiDB-lite"/>
    </source>
</evidence>
<feature type="region of interest" description="Disordered" evidence="1">
    <location>
        <begin position="1"/>
        <end position="35"/>
    </location>
</feature>
<protein>
    <submittedName>
        <fullName evidence="2 3">Uncharacterized protein</fullName>
    </submittedName>
</protein>
<evidence type="ECO:0000313" key="2">
    <source>
        <dbReference type="EMBL" id="ESN97119.1"/>
    </source>
</evidence>
<reference evidence="3" key="3">
    <citation type="submission" date="2015-06" db="UniProtKB">
        <authorList>
            <consortium name="EnsemblMetazoa"/>
        </authorList>
    </citation>
    <scope>IDENTIFICATION</scope>
</reference>
<accession>T1FDE4</accession>